<reference evidence="3" key="1">
    <citation type="journal article" date="2020" name="mSystems">
        <title>Genome- and Community-Level Interaction Insights into Carbon Utilization and Element Cycling Functions of Hydrothermarchaeota in Hydrothermal Sediment.</title>
        <authorList>
            <person name="Zhou Z."/>
            <person name="Liu Y."/>
            <person name="Xu W."/>
            <person name="Pan J."/>
            <person name="Luo Z.H."/>
            <person name="Li M."/>
        </authorList>
    </citation>
    <scope>NUCLEOTIDE SEQUENCE [LARGE SCALE GENOMIC DNA]</scope>
    <source>
        <strain evidence="3">HyVt-570</strain>
    </source>
</reference>
<comment type="caution">
    <text evidence="3">The sequence shown here is derived from an EMBL/GenBank/DDBJ whole genome shotgun (WGS) entry which is preliminary data.</text>
</comment>
<evidence type="ECO:0000256" key="2">
    <source>
        <dbReference type="SAM" id="MobiDB-lite"/>
    </source>
</evidence>
<gene>
    <name evidence="3" type="ORF">ENK37_08725</name>
</gene>
<feature type="coiled-coil region" evidence="1">
    <location>
        <begin position="133"/>
        <end position="206"/>
    </location>
</feature>
<evidence type="ECO:0000256" key="1">
    <source>
        <dbReference type="SAM" id="Coils"/>
    </source>
</evidence>
<sequence length="855" mass="95504">MPVLNRLQAALEPHLGSRTQAVLAEGLTRLGLKPESLDPDRAAILLKRFVYRELQAQMDAAAARKVVEGVLRELGEDAMPQAAPEPEDPRKLVQRALSRFKLYFEWPEVQRLRSLAALVEASEGSGEPTDDLLAEARSQIELLEEKLQNALLRQARDISELEDALERVKNIGGPKPRRLQSLLNQIKEAQQQETLATAEVERARKLAADLRKLVESSVVQNPTLVPEAPPETQDSGLIALEDEEAPEPMETESEAFEILIDFDNLEPEVADRIREIDLAEEQRRLERLKEQYAAVLDTEAVTPVLEAVEATLSAGELAGERMDELQRALEEAQKDAVAEARARYEWLSERLRSLENEDDELDSRRARTQLELIKESLEMGVLPGDLEQAERQVKALEEALANKKQEAARRARLLEEARGLVEHAREALPGGDLPELAGFRERLALLEAGLEAGDVDEALLGRLKSELPELLGGLAKAAEAERAHLLARLDALPEIEELANDRSALRIRLEEGAPEDLEDEVAALEERARAYVAERVEELKNRLKAFELDTAFLDAASKQLRAGEFPNLAELARQSEQELASAREPLLQELRKLRASAQRLQDLDDGDLLGQLERAEAQLEHGRVDLEPLKARLQALLERREVWRGELEQRYLRLRERFETARAVGGETAYRALTLLDFLEKGASRIKRLGTSGLAEMENSLAEAERLVDQLEQEYAAAKEVAQQLSGNDLDELLGVFDAPEPRPEAATREPEGEAAPESTPDELASLRFRGVVWAGWLEDLAPERLDAGRVHDFAAELESLREEVGAGELRLAVLALPQHSFLLARLGERYLAALAEKPQLSKLIHQIQRLQIPS</sequence>
<organism evidence="3">
    <name type="scientific">Oceanithermus profundus</name>
    <dbReference type="NCBI Taxonomy" id="187137"/>
    <lineage>
        <taxon>Bacteria</taxon>
        <taxon>Thermotogati</taxon>
        <taxon>Deinococcota</taxon>
        <taxon>Deinococci</taxon>
        <taxon>Thermales</taxon>
        <taxon>Thermaceae</taxon>
        <taxon>Oceanithermus</taxon>
    </lineage>
</organism>
<proteinExistence type="predicted"/>
<keyword evidence="1" id="KW-0175">Coiled coil</keyword>
<evidence type="ECO:0000313" key="3">
    <source>
        <dbReference type="EMBL" id="HGY10116.1"/>
    </source>
</evidence>
<name>A0A7C4Z9R5_9DEIN</name>
<dbReference type="Proteomes" id="UP000885759">
    <property type="component" value="Unassembled WGS sequence"/>
</dbReference>
<accession>A0A7C4Z9R5</accession>
<feature type="region of interest" description="Disordered" evidence="2">
    <location>
        <begin position="741"/>
        <end position="761"/>
    </location>
</feature>
<feature type="coiled-coil region" evidence="1">
    <location>
        <begin position="694"/>
        <end position="728"/>
    </location>
</feature>
<protein>
    <submittedName>
        <fullName evidence="3">Uncharacterized protein</fullName>
    </submittedName>
</protein>
<feature type="compositionally biased region" description="Basic and acidic residues" evidence="2">
    <location>
        <begin position="741"/>
        <end position="752"/>
    </location>
</feature>
<dbReference type="AlphaFoldDB" id="A0A7C4Z9R5"/>
<feature type="coiled-coil region" evidence="1">
    <location>
        <begin position="278"/>
        <end position="417"/>
    </location>
</feature>
<dbReference type="EMBL" id="DRPZ01000222">
    <property type="protein sequence ID" value="HGY10116.1"/>
    <property type="molecule type" value="Genomic_DNA"/>
</dbReference>